<dbReference type="GO" id="GO:0051213">
    <property type="term" value="F:dioxygenase activity"/>
    <property type="evidence" value="ECO:0007669"/>
    <property type="project" value="UniProtKB-KW"/>
</dbReference>
<dbReference type="InterPro" id="IPR001663">
    <property type="entry name" value="Rng_hydr_dOase-A"/>
</dbReference>
<evidence type="ECO:0000256" key="5">
    <source>
        <dbReference type="ARBA" id="ARBA00022964"/>
    </source>
</evidence>
<reference evidence="12" key="1">
    <citation type="journal article" date="2015" name="Chem. Biol.">
        <title>Structure, bioactivity, and resistance mechanism of streptomonomicin, an unusual lasso Peptide from an understudied halophilic actinomycete.</title>
        <authorList>
            <person name="Metelev M."/>
            <person name="Tietz J.I."/>
            <person name="Melby J.O."/>
            <person name="Blair P.M."/>
            <person name="Zhu L."/>
            <person name="Livnat I."/>
            <person name="Severinov K."/>
            <person name="Mitchell D.A."/>
        </authorList>
    </citation>
    <scope>NUCLEOTIDE SEQUENCE [LARGE SCALE GENOMIC DNA]</scope>
    <source>
        <strain evidence="12">YIM 90003</strain>
    </source>
</reference>
<dbReference type="PANTHER" id="PTHR43756">
    <property type="entry name" value="CHOLINE MONOOXYGENASE, CHLOROPLASTIC"/>
    <property type="match status" value="1"/>
</dbReference>
<comment type="similarity">
    <text evidence="1">Belongs to the bacterial ring-hydroxylating dioxygenase alpha subunit family.</text>
</comment>
<dbReference type="Gene3D" id="3.90.380.10">
    <property type="entry name" value="Naphthalene 1,2-dioxygenase Alpha Subunit, Chain A, domain 1"/>
    <property type="match status" value="1"/>
</dbReference>
<dbReference type="RefSeq" id="WP_040272517.1">
    <property type="nucleotide sequence ID" value="NZ_JROO01000016.1"/>
</dbReference>
<accession>A0A0C2JCD3</accession>
<evidence type="ECO:0000256" key="8">
    <source>
        <dbReference type="ARBA" id="ARBA00023014"/>
    </source>
</evidence>
<dbReference type="PRINTS" id="PR00090">
    <property type="entry name" value="RNGDIOXGNASE"/>
</dbReference>
<protein>
    <recommendedName>
        <fullName evidence="10">Rieske domain-containing protein</fullName>
    </recommendedName>
</protein>
<evidence type="ECO:0000256" key="1">
    <source>
        <dbReference type="ARBA" id="ARBA00008751"/>
    </source>
</evidence>
<feature type="domain" description="Rieske" evidence="10">
    <location>
        <begin position="49"/>
        <end position="159"/>
    </location>
</feature>
<organism evidence="11 12">
    <name type="scientific">Streptomonospora alba</name>
    <dbReference type="NCBI Taxonomy" id="183763"/>
    <lineage>
        <taxon>Bacteria</taxon>
        <taxon>Bacillati</taxon>
        <taxon>Actinomycetota</taxon>
        <taxon>Actinomycetes</taxon>
        <taxon>Streptosporangiales</taxon>
        <taxon>Nocardiopsidaceae</taxon>
        <taxon>Streptomonospora</taxon>
    </lineage>
</organism>
<dbReference type="EMBL" id="JROO01000016">
    <property type="protein sequence ID" value="KIH99066.1"/>
    <property type="molecule type" value="Genomic_DNA"/>
</dbReference>
<dbReference type="InterPro" id="IPR036922">
    <property type="entry name" value="Rieske_2Fe-2S_sf"/>
</dbReference>
<evidence type="ECO:0000256" key="4">
    <source>
        <dbReference type="ARBA" id="ARBA00022797"/>
    </source>
</evidence>
<dbReference type="PANTHER" id="PTHR43756:SF1">
    <property type="entry name" value="3-PHENYLPROPIONATE_CINNAMIC ACID DIOXYGENASE SUBUNIT ALPHA"/>
    <property type="match status" value="1"/>
</dbReference>
<keyword evidence="9" id="KW-0520">NAD</keyword>
<dbReference type="SUPFAM" id="SSF50022">
    <property type="entry name" value="ISP domain"/>
    <property type="match status" value="1"/>
</dbReference>
<dbReference type="STRING" id="183763.LP52_09395"/>
<dbReference type="PROSITE" id="PS51296">
    <property type="entry name" value="RIESKE"/>
    <property type="match status" value="1"/>
</dbReference>
<dbReference type="Gene3D" id="2.102.10.10">
    <property type="entry name" value="Rieske [2Fe-2S] iron-sulphur domain"/>
    <property type="match status" value="1"/>
</dbReference>
<evidence type="ECO:0000313" key="12">
    <source>
        <dbReference type="Proteomes" id="UP000031675"/>
    </source>
</evidence>
<keyword evidence="12" id="KW-1185">Reference proteome</keyword>
<dbReference type="GO" id="GO:0051537">
    <property type="term" value="F:2 iron, 2 sulfur cluster binding"/>
    <property type="evidence" value="ECO:0007669"/>
    <property type="project" value="UniProtKB-KW"/>
</dbReference>
<dbReference type="AlphaFoldDB" id="A0A0C2JCD3"/>
<dbReference type="Pfam" id="PF00355">
    <property type="entry name" value="Rieske"/>
    <property type="match status" value="1"/>
</dbReference>
<dbReference type="Pfam" id="PF00848">
    <property type="entry name" value="Ring_hydroxyl_A"/>
    <property type="match status" value="1"/>
</dbReference>
<dbReference type="InterPro" id="IPR015881">
    <property type="entry name" value="ARHD_Rieske_2Fe_2S"/>
</dbReference>
<dbReference type="SUPFAM" id="SSF55961">
    <property type="entry name" value="Bet v1-like"/>
    <property type="match status" value="1"/>
</dbReference>
<sequence>MATDPVSPGAEAALESIRDGIAKGRFPAHVFNDRQIFDIERQRVFSKAWCFLAHESEIPDRGDYVTRYIADNNLIVARAESGDIHASLNMCRHRGNMMCKSEMGNASHFRCSYHGWVYKNSGELVGVPYMKEGYEGRIDKRDWGLVKVRTQTYAGLVFGTIDPDAPPLEEYLGDFRFYLDLYLKQGSSGSEVHGPPDHWVTDTDWKIAAENFAGDGYHTPVAHQFGFNLGYFASSGSTHSQGWAASIPGKGHGIGLGHTPGFPPFAGFPEELADEMRRSLSPEQVEVFSQTRTAVGTVFPNLSFLMQPFSIVPGEAGVRFVTMRLYHPIGPGRTEMYSWCLVPKDASEQYKREAYRAYTLAFAQAGTFEQDDLENWARVTRSAGSTMARDIEFPYVMGMDSVRDPDFPGPGHVVTPYVNDSNFRNLWSRWSDYMTGQV</sequence>
<dbReference type="InterPro" id="IPR015879">
    <property type="entry name" value="Ring_hydroxy_dOase_asu_C_dom"/>
</dbReference>
<keyword evidence="4" id="KW-0058">Aromatic hydrocarbons catabolism</keyword>
<dbReference type="Proteomes" id="UP000031675">
    <property type="component" value="Unassembled WGS sequence"/>
</dbReference>
<comment type="caution">
    <text evidence="11">The sequence shown here is derived from an EMBL/GenBank/DDBJ whole genome shotgun (WGS) entry which is preliminary data.</text>
</comment>
<evidence type="ECO:0000256" key="6">
    <source>
        <dbReference type="ARBA" id="ARBA00023002"/>
    </source>
</evidence>
<gene>
    <name evidence="11" type="ORF">LP52_09395</name>
</gene>
<dbReference type="PROSITE" id="PS00570">
    <property type="entry name" value="RING_HYDROXYL_ALPHA"/>
    <property type="match status" value="1"/>
</dbReference>
<keyword evidence="5" id="KW-0223">Dioxygenase</keyword>
<evidence type="ECO:0000256" key="7">
    <source>
        <dbReference type="ARBA" id="ARBA00023004"/>
    </source>
</evidence>
<proteinExistence type="inferred from homology"/>
<dbReference type="InterPro" id="IPR043266">
    <property type="entry name" value="RHO_NdoB-like_C"/>
</dbReference>
<dbReference type="InterPro" id="IPR017941">
    <property type="entry name" value="Rieske_2Fe-2S"/>
</dbReference>
<evidence type="ECO:0000256" key="2">
    <source>
        <dbReference type="ARBA" id="ARBA00022714"/>
    </source>
</evidence>
<dbReference type="GO" id="GO:0004497">
    <property type="term" value="F:monooxygenase activity"/>
    <property type="evidence" value="ECO:0007669"/>
    <property type="project" value="UniProtKB-ARBA"/>
</dbReference>
<dbReference type="CDD" id="cd08881">
    <property type="entry name" value="RHO_alpha_C_NDO-like"/>
    <property type="match status" value="1"/>
</dbReference>
<name>A0A0C2JCD3_9ACTN</name>
<evidence type="ECO:0000256" key="3">
    <source>
        <dbReference type="ARBA" id="ARBA00022723"/>
    </source>
</evidence>
<evidence type="ECO:0000313" key="11">
    <source>
        <dbReference type="EMBL" id="KIH99066.1"/>
    </source>
</evidence>
<evidence type="ECO:0000259" key="10">
    <source>
        <dbReference type="PROSITE" id="PS51296"/>
    </source>
</evidence>
<dbReference type="GO" id="GO:0005506">
    <property type="term" value="F:iron ion binding"/>
    <property type="evidence" value="ECO:0007669"/>
    <property type="project" value="InterPro"/>
</dbReference>
<keyword evidence="2" id="KW-0001">2Fe-2S</keyword>
<keyword evidence="7" id="KW-0408">Iron</keyword>
<dbReference type="OrthoDB" id="5243643at2"/>
<keyword evidence="8" id="KW-0411">Iron-sulfur</keyword>
<keyword evidence="6" id="KW-0560">Oxidoreductase</keyword>
<keyword evidence="3" id="KW-0479">Metal-binding</keyword>
<evidence type="ECO:0000256" key="9">
    <source>
        <dbReference type="ARBA" id="ARBA00023027"/>
    </source>
</evidence>
<dbReference type="GO" id="GO:0016705">
    <property type="term" value="F:oxidoreductase activity, acting on paired donors, with incorporation or reduction of molecular oxygen"/>
    <property type="evidence" value="ECO:0007669"/>
    <property type="project" value="UniProtKB-ARBA"/>
</dbReference>